<evidence type="ECO:0000256" key="5">
    <source>
        <dbReference type="ARBA" id="ARBA00023004"/>
    </source>
</evidence>
<gene>
    <name evidence="7" type="ORF">UFOPK4098_00862</name>
    <name evidence="8" type="ORF">UFOPK4347_01530</name>
</gene>
<dbReference type="PRINTS" id="PR00385">
    <property type="entry name" value="P450"/>
</dbReference>
<dbReference type="Pfam" id="PF00067">
    <property type="entry name" value="p450"/>
    <property type="match status" value="1"/>
</dbReference>
<dbReference type="GO" id="GO:0020037">
    <property type="term" value="F:heme binding"/>
    <property type="evidence" value="ECO:0007669"/>
    <property type="project" value="InterPro"/>
</dbReference>
<protein>
    <submittedName>
        <fullName evidence="7">Unannotated protein</fullName>
    </submittedName>
</protein>
<dbReference type="PRINTS" id="PR00359">
    <property type="entry name" value="BP450"/>
</dbReference>
<accession>A0A6J7R248</accession>
<organism evidence="7">
    <name type="scientific">freshwater metagenome</name>
    <dbReference type="NCBI Taxonomy" id="449393"/>
    <lineage>
        <taxon>unclassified sequences</taxon>
        <taxon>metagenomes</taxon>
        <taxon>ecological metagenomes</taxon>
    </lineage>
</organism>
<dbReference type="PANTHER" id="PTHR46696:SF4">
    <property type="entry name" value="BIOTIN BIOSYNTHESIS CYTOCHROME P450"/>
    <property type="match status" value="1"/>
</dbReference>
<dbReference type="PANTHER" id="PTHR46696">
    <property type="entry name" value="P450, PUTATIVE (EUROFUNG)-RELATED"/>
    <property type="match status" value="1"/>
</dbReference>
<name>A0A6J7R248_9ZZZZ</name>
<keyword evidence="6" id="KW-0503">Monooxygenase</keyword>
<evidence type="ECO:0000256" key="6">
    <source>
        <dbReference type="ARBA" id="ARBA00023033"/>
    </source>
</evidence>
<dbReference type="Gene3D" id="1.10.630.10">
    <property type="entry name" value="Cytochrome P450"/>
    <property type="match status" value="1"/>
</dbReference>
<comment type="similarity">
    <text evidence="1">Belongs to the cytochrome P450 family.</text>
</comment>
<dbReference type="FunFam" id="1.10.630.10:FF:000018">
    <property type="entry name" value="Cytochrome P450 monooxygenase"/>
    <property type="match status" value="1"/>
</dbReference>
<proteinExistence type="inferred from homology"/>
<dbReference type="GO" id="GO:0008395">
    <property type="term" value="F:steroid hydroxylase activity"/>
    <property type="evidence" value="ECO:0007669"/>
    <property type="project" value="TreeGrafter"/>
</dbReference>
<dbReference type="SUPFAM" id="SSF48264">
    <property type="entry name" value="Cytochrome P450"/>
    <property type="match status" value="1"/>
</dbReference>
<evidence type="ECO:0000256" key="2">
    <source>
        <dbReference type="ARBA" id="ARBA00022617"/>
    </source>
</evidence>
<dbReference type="GO" id="GO:0006707">
    <property type="term" value="P:cholesterol catabolic process"/>
    <property type="evidence" value="ECO:0007669"/>
    <property type="project" value="TreeGrafter"/>
</dbReference>
<dbReference type="EMBL" id="CAFBQU010000062">
    <property type="protein sequence ID" value="CAB5067630.1"/>
    <property type="molecule type" value="Genomic_DNA"/>
</dbReference>
<keyword evidence="2" id="KW-0349">Heme</keyword>
<dbReference type="GO" id="GO:0036199">
    <property type="term" value="F:cholest-4-en-3-one 26-monooxygenase activity"/>
    <property type="evidence" value="ECO:0007669"/>
    <property type="project" value="TreeGrafter"/>
</dbReference>
<keyword evidence="4" id="KW-0560">Oxidoreductase</keyword>
<keyword evidence="5" id="KW-0408">Iron</keyword>
<dbReference type="GO" id="GO:0005506">
    <property type="term" value="F:iron ion binding"/>
    <property type="evidence" value="ECO:0007669"/>
    <property type="project" value="InterPro"/>
</dbReference>
<dbReference type="InterPro" id="IPR002397">
    <property type="entry name" value="Cyt_P450_B"/>
</dbReference>
<evidence type="ECO:0000313" key="8">
    <source>
        <dbReference type="EMBL" id="CAB5067630.1"/>
    </source>
</evidence>
<evidence type="ECO:0000313" key="7">
    <source>
        <dbReference type="EMBL" id="CAB5020952.1"/>
    </source>
</evidence>
<dbReference type="InterPro" id="IPR001128">
    <property type="entry name" value="Cyt_P450"/>
</dbReference>
<evidence type="ECO:0000256" key="4">
    <source>
        <dbReference type="ARBA" id="ARBA00023002"/>
    </source>
</evidence>
<sequence length="440" mass="48676">MKNGVITQYGLCVKGIEMTLETLNPVDPAFIACPFPAYEKLRSESPVTYLDYGQGFWFVTRHDLIVQAANDPETFSSNIGSLATATPTAELLEKMRAVAAEGIRNVPSLLTADKPLHTRNRRLVARAFTPRAVELHEPEIRQACRGLIAHWDVSKPIEFVSQFAIPLPVRIIARALGVPASRADDFKRWSDGAVALIGSDLSDEEVLAAMRANNELSHFIQSEIVDRRAHPGGDDILSTLVHATLSDEEASDLEKGTSKQLSDLEIVSIVRQLLVAGNETTTNLLTQLMVRFHSEPHWWKSMQDDPAIIPHVIEELLRLTTPSGVNRRRTTRPVELGGVTIPAGADVLLAYMSGNHDEQVFSCPEEFNPDRKNMRDSLAFGKGIHLCVGAPLARLEAKVAAEELVKAIASYELLEPDHLAWNQTFMLRAIHKLPIKVTLL</sequence>
<dbReference type="AlphaFoldDB" id="A0A6J7R248"/>
<dbReference type="EMBL" id="CAFBPN010000039">
    <property type="protein sequence ID" value="CAB5020952.1"/>
    <property type="molecule type" value="Genomic_DNA"/>
</dbReference>
<dbReference type="PROSITE" id="PS00086">
    <property type="entry name" value="CYTOCHROME_P450"/>
    <property type="match status" value="1"/>
</dbReference>
<dbReference type="InterPro" id="IPR036396">
    <property type="entry name" value="Cyt_P450_sf"/>
</dbReference>
<dbReference type="InterPro" id="IPR017972">
    <property type="entry name" value="Cyt_P450_CS"/>
</dbReference>
<evidence type="ECO:0000256" key="3">
    <source>
        <dbReference type="ARBA" id="ARBA00022723"/>
    </source>
</evidence>
<reference evidence="7" key="1">
    <citation type="submission" date="2020-05" db="EMBL/GenBank/DDBJ databases">
        <authorList>
            <person name="Chiriac C."/>
            <person name="Salcher M."/>
            <person name="Ghai R."/>
            <person name="Kavagutti S V."/>
        </authorList>
    </citation>
    <scope>NUCLEOTIDE SEQUENCE</scope>
</reference>
<keyword evidence="3" id="KW-0479">Metal-binding</keyword>
<evidence type="ECO:0000256" key="1">
    <source>
        <dbReference type="ARBA" id="ARBA00010617"/>
    </source>
</evidence>